<dbReference type="Proteomes" id="UP000704176">
    <property type="component" value="Unassembled WGS sequence"/>
</dbReference>
<reference evidence="7 8" key="1">
    <citation type="submission" date="2021-09" db="EMBL/GenBank/DDBJ databases">
        <title>The complete genome sequence of a new microorganism.</title>
        <authorList>
            <person name="Zi Z."/>
        </authorList>
    </citation>
    <scope>NUCLEOTIDE SEQUENCE [LARGE SCALE GENOMIC DNA]</scope>
    <source>
        <strain evidence="7 8">WGZ8</strain>
    </source>
</reference>
<dbReference type="InterPro" id="IPR039421">
    <property type="entry name" value="Type_1_exporter"/>
</dbReference>
<sequence>MARVGSDHYVFGADMERDPLRLAWKTNRIRHLLGFLLLAAAGVFLVLGLDLVREVVDLAIGALSPTTPFLSIVFSLPALMGPEPFVLFPGLSLSPETHARASIAALVLVPLLIALILTVLNWVTVGIRSQTLARILSRMLETILKASPTTGTDVTETTTLASEILSREGGILGSALISSVRQLGMIGLCFAYVLVTDWRLGLTLAVMLALGSIFNARRVTQRLETANARRREGEGIETAWADLIHRLPALRAHGTAAFEQNRITRTLSQRHRPVIAREHRLALADSIAAAALLLAPLAVLAVGAWFAPGRSLTAGALVASALAASLAAFGVREFVQWRQLVDRTRLLFSELVQNLSSLQSRDRLPATVPLPQNGALVAQGVSAYDPASGARVTGVDLHMSFPSHVALVGDGDAGPRVLAALIGGQLAASTGQLTYGGVDLNTADPVSRAHRIALAGDTVLIPGSLRDNLAYGATAATEELDKRLRDAVVTAGLDRLIHARGLSGTVDPKSEPQVAASLVETRQDVRRALAREDLDRFVDPFSADRYNRYATIGENLLFGKAIGDTFREDRLAGHPFVRAILEAEDLTKPLARIGLSIATSMIEIFADIPDGHPLFERFSFFAASDRTYFEDLVERRKENRRGIQTGRDQERLIGLALLYNESRHRLGLLETGMEGRIVAARADFTRMLPVSLQPAIEFYDESRLCTAASVQDNLLFGRIAADQAGAADAVQKVIRRVLTERGLDDDVSRIGLNMPLDAQGGDLTLSEIAAIDVVRCLVRRPDILVVQRALDGLPGPAAERLVADLRRAMIGRGLIIVTPEVTSAMDHPPFDSVIRFDRGEPVEDTRTRQPEALTA</sequence>
<proteinExistence type="predicted"/>
<dbReference type="PANTHER" id="PTHR24221:SF654">
    <property type="entry name" value="ATP-BINDING CASSETTE SUB-FAMILY B MEMBER 6"/>
    <property type="match status" value="1"/>
</dbReference>
<keyword evidence="7" id="KW-0067">ATP-binding</keyword>
<dbReference type="GO" id="GO:0005524">
    <property type="term" value="F:ATP binding"/>
    <property type="evidence" value="ECO:0007669"/>
    <property type="project" value="UniProtKB-KW"/>
</dbReference>
<evidence type="ECO:0000313" key="7">
    <source>
        <dbReference type="EMBL" id="MBZ6077139.1"/>
    </source>
</evidence>
<feature type="domain" description="ABC transmembrane type-1" evidence="6">
    <location>
        <begin position="32"/>
        <end position="336"/>
    </location>
</feature>
<keyword evidence="7" id="KW-0547">Nucleotide-binding</keyword>
<feature type="transmembrane region" description="Helical" evidence="5">
    <location>
        <begin position="101"/>
        <end position="124"/>
    </location>
</feature>
<dbReference type="SUPFAM" id="SSF90123">
    <property type="entry name" value="ABC transporter transmembrane region"/>
    <property type="match status" value="1"/>
</dbReference>
<feature type="transmembrane region" description="Helical" evidence="5">
    <location>
        <begin position="281"/>
        <end position="306"/>
    </location>
</feature>
<evidence type="ECO:0000256" key="5">
    <source>
        <dbReference type="SAM" id="Phobius"/>
    </source>
</evidence>
<keyword evidence="8" id="KW-1185">Reference proteome</keyword>
<dbReference type="InterPro" id="IPR036640">
    <property type="entry name" value="ABC1_TM_sf"/>
</dbReference>
<comment type="caution">
    <text evidence="7">The sequence shown here is derived from an EMBL/GenBank/DDBJ whole genome shotgun (WGS) entry which is preliminary data.</text>
</comment>
<evidence type="ECO:0000256" key="3">
    <source>
        <dbReference type="ARBA" id="ARBA00022989"/>
    </source>
</evidence>
<dbReference type="InterPro" id="IPR011527">
    <property type="entry name" value="ABC1_TM_dom"/>
</dbReference>
<dbReference type="SUPFAM" id="SSF52540">
    <property type="entry name" value="P-loop containing nucleoside triphosphate hydrolases"/>
    <property type="match status" value="2"/>
</dbReference>
<dbReference type="InterPro" id="IPR027417">
    <property type="entry name" value="P-loop_NTPase"/>
</dbReference>
<name>A0ABS7VPK8_9HYPH</name>
<dbReference type="PANTHER" id="PTHR24221">
    <property type="entry name" value="ATP-BINDING CASSETTE SUB-FAMILY B"/>
    <property type="match status" value="1"/>
</dbReference>
<evidence type="ECO:0000256" key="2">
    <source>
        <dbReference type="ARBA" id="ARBA00022692"/>
    </source>
</evidence>
<feature type="transmembrane region" description="Helical" evidence="5">
    <location>
        <begin position="59"/>
        <end position="81"/>
    </location>
</feature>
<evidence type="ECO:0000256" key="1">
    <source>
        <dbReference type="ARBA" id="ARBA00004651"/>
    </source>
</evidence>
<comment type="subcellular location">
    <subcellularLocation>
        <location evidence="1">Cell membrane</location>
        <topology evidence="1">Multi-pass membrane protein</topology>
    </subcellularLocation>
</comment>
<dbReference type="PROSITE" id="PS50929">
    <property type="entry name" value="ABC_TM1F"/>
    <property type="match status" value="1"/>
</dbReference>
<keyword evidence="2 5" id="KW-0812">Transmembrane</keyword>
<accession>A0ABS7VPK8</accession>
<gene>
    <name evidence="7" type="ORF">K9B37_12715</name>
</gene>
<dbReference type="EMBL" id="JAIRBM010000008">
    <property type="protein sequence ID" value="MBZ6077139.1"/>
    <property type="molecule type" value="Genomic_DNA"/>
</dbReference>
<keyword evidence="3 5" id="KW-1133">Transmembrane helix</keyword>
<evidence type="ECO:0000256" key="4">
    <source>
        <dbReference type="ARBA" id="ARBA00023136"/>
    </source>
</evidence>
<dbReference type="Gene3D" id="1.20.1560.10">
    <property type="entry name" value="ABC transporter type 1, transmembrane domain"/>
    <property type="match status" value="1"/>
</dbReference>
<feature type="transmembrane region" description="Helical" evidence="5">
    <location>
        <begin position="32"/>
        <end position="52"/>
    </location>
</feature>
<evidence type="ECO:0000259" key="6">
    <source>
        <dbReference type="PROSITE" id="PS50929"/>
    </source>
</evidence>
<organism evidence="7 8">
    <name type="scientific">Microvirga puerhi</name>
    <dbReference type="NCBI Taxonomy" id="2876078"/>
    <lineage>
        <taxon>Bacteria</taxon>
        <taxon>Pseudomonadati</taxon>
        <taxon>Pseudomonadota</taxon>
        <taxon>Alphaproteobacteria</taxon>
        <taxon>Hyphomicrobiales</taxon>
        <taxon>Methylobacteriaceae</taxon>
        <taxon>Microvirga</taxon>
    </lineage>
</organism>
<evidence type="ECO:0000313" key="8">
    <source>
        <dbReference type="Proteomes" id="UP000704176"/>
    </source>
</evidence>
<protein>
    <submittedName>
        <fullName evidence="7">ABC transporter ATP-binding protein</fullName>
    </submittedName>
</protein>
<dbReference type="Gene3D" id="3.40.50.300">
    <property type="entry name" value="P-loop containing nucleotide triphosphate hydrolases"/>
    <property type="match status" value="2"/>
</dbReference>
<keyword evidence="4 5" id="KW-0472">Membrane</keyword>